<accession>A0A183B8I7</accession>
<dbReference type="Gene3D" id="3.10.180.10">
    <property type="entry name" value="2,3-Dihydroxybiphenyl 1,2-Dioxygenase, domain 1"/>
    <property type="match status" value="1"/>
</dbReference>
<dbReference type="PANTHER" id="PTHR11959:SF10">
    <property type="entry name" value="4-HYDROXYPHENYLPYRUVATE DIOXYGENASE-LIKE PROTEIN"/>
    <property type="match status" value="1"/>
</dbReference>
<organism evidence="1">
    <name type="scientific">Echinostoma caproni</name>
    <dbReference type="NCBI Taxonomy" id="27848"/>
    <lineage>
        <taxon>Eukaryota</taxon>
        <taxon>Metazoa</taxon>
        <taxon>Spiralia</taxon>
        <taxon>Lophotrochozoa</taxon>
        <taxon>Platyhelminthes</taxon>
        <taxon>Trematoda</taxon>
        <taxon>Digenea</taxon>
        <taxon>Plagiorchiida</taxon>
        <taxon>Echinostomata</taxon>
        <taxon>Echinostomatoidea</taxon>
        <taxon>Echinostomatidae</taxon>
        <taxon>Echinostoma</taxon>
    </lineage>
</organism>
<dbReference type="GO" id="GO:0009072">
    <property type="term" value="P:aromatic amino acid metabolic process"/>
    <property type="evidence" value="ECO:0007669"/>
    <property type="project" value="InterPro"/>
</dbReference>
<proteinExistence type="predicted"/>
<sequence>LHHSQIDIEVLRSSGVLLDTEVLSQNQPSSRNDDAYLLQIFTAPVFEKDGFFMELIQRHAGASGFGAANITALWRAAELARSETNPRTTKRSAS</sequence>
<dbReference type="InterPro" id="IPR029068">
    <property type="entry name" value="Glyas_Bleomycin-R_OHBP_Dase"/>
</dbReference>
<dbReference type="InterPro" id="IPR005956">
    <property type="entry name" value="4OHPhenylPyrv_dOase"/>
</dbReference>
<protein>
    <submittedName>
        <fullName evidence="1">4-hydroxyphenylpyruvate dioxygenase</fullName>
    </submittedName>
</protein>
<dbReference type="SUPFAM" id="SSF54593">
    <property type="entry name" value="Glyoxalase/Bleomycin resistance protein/Dihydroxybiphenyl dioxygenase"/>
    <property type="match status" value="1"/>
</dbReference>
<dbReference type="WBParaSite" id="ECPE_0001556201-mRNA-1">
    <property type="protein sequence ID" value="ECPE_0001556201-mRNA-1"/>
    <property type="gene ID" value="ECPE_0001556201"/>
</dbReference>
<dbReference type="GO" id="GO:0003868">
    <property type="term" value="F:4-hydroxyphenylpyruvate dioxygenase activity"/>
    <property type="evidence" value="ECO:0007669"/>
    <property type="project" value="InterPro"/>
</dbReference>
<name>A0A183B8I7_9TREM</name>
<reference evidence="1" key="1">
    <citation type="submission" date="2016-06" db="UniProtKB">
        <authorList>
            <consortium name="WormBaseParasite"/>
        </authorList>
    </citation>
    <scope>IDENTIFICATION</scope>
</reference>
<dbReference type="AlphaFoldDB" id="A0A183B8I7"/>
<dbReference type="PANTHER" id="PTHR11959">
    <property type="entry name" value="4-HYDROXYPHENYLPYRUVATE DIOXYGENASE"/>
    <property type="match status" value="1"/>
</dbReference>
<evidence type="ECO:0000313" key="1">
    <source>
        <dbReference type="WBParaSite" id="ECPE_0001556201-mRNA-1"/>
    </source>
</evidence>